<organism evidence="1 2">
    <name type="scientific">Streptomyces lacrimifluminis</name>
    <dbReference type="NCBI Taxonomy" id="1500077"/>
    <lineage>
        <taxon>Bacteria</taxon>
        <taxon>Bacillati</taxon>
        <taxon>Actinomycetota</taxon>
        <taxon>Actinomycetes</taxon>
        <taxon>Kitasatosporales</taxon>
        <taxon>Streptomycetaceae</taxon>
        <taxon>Streptomyces</taxon>
    </lineage>
</organism>
<gene>
    <name evidence="1" type="ORF">GCM10012282_32260</name>
</gene>
<evidence type="ECO:0000313" key="2">
    <source>
        <dbReference type="Proteomes" id="UP000625682"/>
    </source>
</evidence>
<protein>
    <submittedName>
        <fullName evidence="1">Uncharacterized protein</fullName>
    </submittedName>
</protein>
<reference evidence="1" key="1">
    <citation type="journal article" date="2014" name="Int. J. Syst. Evol. Microbiol.">
        <title>Complete genome sequence of Corynebacterium casei LMG S-19264T (=DSM 44701T), isolated from a smear-ripened cheese.</title>
        <authorList>
            <consortium name="US DOE Joint Genome Institute (JGI-PGF)"/>
            <person name="Walter F."/>
            <person name="Albersmeier A."/>
            <person name="Kalinowski J."/>
            <person name="Ruckert C."/>
        </authorList>
    </citation>
    <scope>NUCLEOTIDE SEQUENCE</scope>
    <source>
        <strain evidence="1">CGMCC 4.7272</strain>
    </source>
</reference>
<evidence type="ECO:0000313" key="1">
    <source>
        <dbReference type="EMBL" id="GGJ33180.1"/>
    </source>
</evidence>
<dbReference type="Proteomes" id="UP000625682">
    <property type="component" value="Unassembled WGS sequence"/>
</dbReference>
<reference evidence="1" key="2">
    <citation type="submission" date="2020-09" db="EMBL/GenBank/DDBJ databases">
        <authorList>
            <person name="Sun Q."/>
            <person name="Zhou Y."/>
        </authorList>
    </citation>
    <scope>NUCLEOTIDE SEQUENCE</scope>
    <source>
        <strain evidence="1">CGMCC 4.7272</strain>
    </source>
</reference>
<dbReference type="EMBL" id="BMMU01000009">
    <property type="protein sequence ID" value="GGJ33180.1"/>
    <property type="molecule type" value="Genomic_DNA"/>
</dbReference>
<sequence length="84" mass="8989">MVSRCSNCLRIVSRTPDDRCGTVRASLFHGAPILSEVGACVRESGHPGDHRDARGGIWYRLPLVPEGSAEGFVIGEALTGPKRS</sequence>
<name>A0A917NVM7_9ACTN</name>
<comment type="caution">
    <text evidence="1">The sequence shown here is derived from an EMBL/GenBank/DDBJ whole genome shotgun (WGS) entry which is preliminary data.</text>
</comment>
<keyword evidence="2" id="KW-1185">Reference proteome</keyword>
<accession>A0A917NVM7</accession>
<dbReference type="AlphaFoldDB" id="A0A917NVM7"/>
<proteinExistence type="predicted"/>